<keyword evidence="5" id="KW-0812">Transmembrane</keyword>
<keyword evidence="9" id="KW-0472">Membrane</keyword>
<feature type="coiled-coil region" evidence="11">
    <location>
        <begin position="22"/>
        <end position="87"/>
    </location>
</feature>
<evidence type="ECO:0000256" key="3">
    <source>
        <dbReference type="ARBA" id="ARBA00022448"/>
    </source>
</evidence>
<evidence type="ECO:0000256" key="8">
    <source>
        <dbReference type="ARBA" id="ARBA00023114"/>
    </source>
</evidence>
<dbReference type="CDD" id="cd01346">
    <property type="entry name" value="Maltoporin-like"/>
    <property type="match status" value="1"/>
</dbReference>
<keyword evidence="7" id="KW-0406">Ion transport</keyword>
<dbReference type="Pfam" id="PF02264">
    <property type="entry name" value="LamB"/>
    <property type="match status" value="1"/>
</dbReference>
<dbReference type="RefSeq" id="WP_162367312.1">
    <property type="nucleotide sequence ID" value="NZ_WUBS01000013.1"/>
</dbReference>
<keyword evidence="3" id="KW-0813">Transport</keyword>
<reference evidence="14 15" key="1">
    <citation type="submission" date="2019-12" db="EMBL/GenBank/DDBJ databases">
        <authorList>
            <person name="Lee S.D."/>
        </authorList>
    </citation>
    <scope>NUCLEOTIDE SEQUENCE [LARGE SCALE GENOMIC DNA]</scope>
    <source>
        <strain evidence="14 15">SAP-6</strain>
    </source>
</reference>
<keyword evidence="11" id="KW-0175">Coiled coil</keyword>
<keyword evidence="10" id="KW-0998">Cell outer membrane</keyword>
<dbReference type="GO" id="GO:0006811">
    <property type="term" value="P:monoatomic ion transport"/>
    <property type="evidence" value="ECO:0007669"/>
    <property type="project" value="UniProtKB-KW"/>
</dbReference>
<accession>A0A845SN07</accession>
<evidence type="ECO:0000256" key="10">
    <source>
        <dbReference type="ARBA" id="ARBA00023237"/>
    </source>
</evidence>
<dbReference type="Gene3D" id="1.20.5.340">
    <property type="match status" value="1"/>
</dbReference>
<evidence type="ECO:0000256" key="1">
    <source>
        <dbReference type="ARBA" id="ARBA00004571"/>
    </source>
</evidence>
<feature type="domain" description="LamB-type porin N-terminal" evidence="13">
    <location>
        <begin position="31"/>
        <end position="56"/>
    </location>
</feature>
<dbReference type="InterPro" id="IPR021570">
    <property type="entry name" value="LamB-type_porin_N_dom"/>
</dbReference>
<comment type="caution">
    <text evidence="14">The sequence shown here is derived from an EMBL/GenBank/DDBJ whole genome shotgun (WGS) entry which is preliminary data.</text>
</comment>
<dbReference type="Gene3D" id="2.40.170.10">
    <property type="entry name" value="Porin, LamB type"/>
    <property type="match status" value="1"/>
</dbReference>
<dbReference type="AlphaFoldDB" id="A0A845SN07"/>
<organism evidence="14 15">
    <name type="scientific">Acerihabitans arboris</name>
    <dbReference type="NCBI Taxonomy" id="2691583"/>
    <lineage>
        <taxon>Bacteria</taxon>
        <taxon>Pseudomonadati</taxon>
        <taxon>Pseudomonadota</taxon>
        <taxon>Gammaproteobacteria</taxon>
        <taxon>Enterobacterales</taxon>
        <taxon>Pectobacteriaceae</taxon>
        <taxon>Acerihabitans</taxon>
    </lineage>
</organism>
<keyword evidence="6 12" id="KW-0732">Signal</keyword>
<keyword evidence="15" id="KW-1185">Reference proteome</keyword>
<evidence type="ECO:0000256" key="11">
    <source>
        <dbReference type="SAM" id="Coils"/>
    </source>
</evidence>
<evidence type="ECO:0000256" key="7">
    <source>
        <dbReference type="ARBA" id="ARBA00023065"/>
    </source>
</evidence>
<dbReference type="GO" id="GO:0015144">
    <property type="term" value="F:carbohydrate transmembrane transporter activity"/>
    <property type="evidence" value="ECO:0007669"/>
    <property type="project" value="TreeGrafter"/>
</dbReference>
<keyword evidence="8" id="KW-0626">Porin</keyword>
<keyword evidence="4" id="KW-1134">Transmembrane beta strand</keyword>
<dbReference type="SUPFAM" id="SSF56935">
    <property type="entry name" value="Porins"/>
    <property type="match status" value="1"/>
</dbReference>
<sequence>MNIFSVTAMTGILISGLGLPTLAFANNNAASIESRLEQLEKRVQQAERRAQLAEAKVQGARVDTRRLENAVAENSAQTREAHQAVQETEKRTAALEKKVPEKEDGWFELHGYARSGLMMNQRATHSRGGPYLTPAGDTGGAVGRLGNEPDTYAEVYLEKKQRLDNGATTRFMVMLADGQESYNDWTASTSTLNVSQAFAELGSLPSFSGVFKDSTLWAGKRVDRDNFEIHWLDSKIIALNGTGGGIYDVKWSDDAKSNFSLIGRSFDGIEEVNDDIQSYILTANNYFGPVQWLLSGIKAKDNEYRENRTDHSMDNAGNKGYLTMLAYHGDDFYGLRPGMSKTALSYGHGLGAEVKTVGTRAELTNDADTVRLATYGTTELAKGWDLAPAILAQSSTDRYIKGDDYKWLTLNARLLQGITENFALAYEASWQYMDLDPKGYLDYDKVKGDFYKLTFAPTFRPDDLSPFFTRPELRVYATYMDWDKALDNYSANDTLGQTGFTAGGQWSFGVQMETWF</sequence>
<dbReference type="InterPro" id="IPR050286">
    <property type="entry name" value="G_neg_Bact_CarbUptk_Porin"/>
</dbReference>
<dbReference type="Proteomes" id="UP000461443">
    <property type="component" value="Unassembled WGS sequence"/>
</dbReference>
<dbReference type="GO" id="GO:0009279">
    <property type="term" value="C:cell outer membrane"/>
    <property type="evidence" value="ECO:0007669"/>
    <property type="project" value="UniProtKB-SubCell"/>
</dbReference>
<feature type="chain" id="PRO_5032946418" evidence="12">
    <location>
        <begin position="26"/>
        <end position="516"/>
    </location>
</feature>
<name>A0A845SN07_9GAMM</name>
<evidence type="ECO:0000256" key="5">
    <source>
        <dbReference type="ARBA" id="ARBA00022692"/>
    </source>
</evidence>
<feature type="signal peptide" evidence="12">
    <location>
        <begin position="1"/>
        <end position="25"/>
    </location>
</feature>
<comment type="similarity">
    <text evidence="2">Belongs to the porin LamB (TC 1.B.3) family.</text>
</comment>
<dbReference type="PANTHER" id="PTHR38762:SF1">
    <property type="entry name" value="CRYPTIC OUTER MEMBRANE PORIN BGLH-RELATED"/>
    <property type="match status" value="1"/>
</dbReference>
<evidence type="ECO:0000313" key="14">
    <source>
        <dbReference type="EMBL" id="NDL64597.1"/>
    </source>
</evidence>
<dbReference type="PANTHER" id="PTHR38762">
    <property type="entry name" value="CRYPTIC OUTER MEMBRANE PORIN BGLH-RELATED"/>
    <property type="match status" value="1"/>
</dbReference>
<evidence type="ECO:0000256" key="12">
    <source>
        <dbReference type="SAM" id="SignalP"/>
    </source>
</evidence>
<comment type="subcellular location">
    <subcellularLocation>
        <location evidence="1">Cell outer membrane</location>
        <topology evidence="1">Multi-pass membrane protein</topology>
    </subcellularLocation>
</comment>
<evidence type="ECO:0000259" key="13">
    <source>
        <dbReference type="Pfam" id="PF11471"/>
    </source>
</evidence>
<evidence type="ECO:0000313" key="15">
    <source>
        <dbReference type="Proteomes" id="UP000461443"/>
    </source>
</evidence>
<dbReference type="Pfam" id="PF11471">
    <property type="entry name" value="Sugarporin_N"/>
    <property type="match status" value="1"/>
</dbReference>
<dbReference type="GO" id="GO:0015774">
    <property type="term" value="P:polysaccharide transport"/>
    <property type="evidence" value="ECO:0007669"/>
    <property type="project" value="TreeGrafter"/>
</dbReference>
<reference evidence="14 15" key="2">
    <citation type="submission" date="2020-02" db="EMBL/GenBank/DDBJ databases">
        <title>The new genus of Enterobacteriales.</title>
        <authorList>
            <person name="Kim I.S."/>
        </authorList>
    </citation>
    <scope>NUCLEOTIDE SEQUENCE [LARGE SCALE GENOMIC DNA]</scope>
    <source>
        <strain evidence="14 15">SAP-6</strain>
    </source>
</reference>
<dbReference type="EMBL" id="WUBS01000013">
    <property type="protein sequence ID" value="NDL64597.1"/>
    <property type="molecule type" value="Genomic_DNA"/>
</dbReference>
<dbReference type="GO" id="GO:0046930">
    <property type="term" value="C:pore complex"/>
    <property type="evidence" value="ECO:0007669"/>
    <property type="project" value="UniProtKB-KW"/>
</dbReference>
<gene>
    <name evidence="14" type="ORF">GRH90_17825</name>
</gene>
<dbReference type="GO" id="GO:0015288">
    <property type="term" value="F:porin activity"/>
    <property type="evidence" value="ECO:0007669"/>
    <property type="project" value="UniProtKB-KW"/>
</dbReference>
<evidence type="ECO:0000256" key="9">
    <source>
        <dbReference type="ARBA" id="ARBA00023136"/>
    </source>
</evidence>
<evidence type="ECO:0000256" key="4">
    <source>
        <dbReference type="ARBA" id="ARBA00022452"/>
    </source>
</evidence>
<evidence type="ECO:0000256" key="2">
    <source>
        <dbReference type="ARBA" id="ARBA00007055"/>
    </source>
</evidence>
<dbReference type="InterPro" id="IPR036998">
    <property type="entry name" value="Porin_LamB_sf"/>
</dbReference>
<evidence type="ECO:0000256" key="6">
    <source>
        <dbReference type="ARBA" id="ARBA00022729"/>
    </source>
</evidence>
<dbReference type="SUPFAM" id="SSF57997">
    <property type="entry name" value="Tropomyosin"/>
    <property type="match status" value="1"/>
</dbReference>
<dbReference type="InterPro" id="IPR003192">
    <property type="entry name" value="Porin_LamB"/>
</dbReference>
<proteinExistence type="inferred from homology"/>
<protein>
    <submittedName>
        <fullName evidence="14">Porin</fullName>
    </submittedName>
</protein>